<dbReference type="Gene3D" id="1.10.10.10">
    <property type="entry name" value="Winged helix-like DNA-binding domain superfamily/Winged helix DNA-binding domain"/>
    <property type="match status" value="1"/>
</dbReference>
<dbReference type="InterPro" id="IPR037402">
    <property type="entry name" value="YidZ_PBP2"/>
</dbReference>
<organism evidence="6">
    <name type="scientific">uncultured marine bacterium MedDCM-OCT-S05-C259</name>
    <dbReference type="NCBI Taxonomy" id="743065"/>
    <lineage>
        <taxon>Bacteria</taxon>
        <taxon>environmental samples</taxon>
    </lineage>
</organism>
<protein>
    <submittedName>
        <fullName evidence="6">Transcriptional regulator LysR family protein</fullName>
    </submittedName>
</protein>
<dbReference type="SUPFAM" id="SSF46785">
    <property type="entry name" value="Winged helix' DNA-binding domain"/>
    <property type="match status" value="1"/>
</dbReference>
<dbReference type="InterPro" id="IPR050389">
    <property type="entry name" value="LysR-type_TF"/>
</dbReference>
<evidence type="ECO:0000256" key="4">
    <source>
        <dbReference type="ARBA" id="ARBA00023163"/>
    </source>
</evidence>
<dbReference type="PROSITE" id="PS50931">
    <property type="entry name" value="HTH_LYSR"/>
    <property type="match status" value="1"/>
</dbReference>
<proteinExistence type="inferred from homology"/>
<dbReference type="GO" id="GO:0003677">
    <property type="term" value="F:DNA binding"/>
    <property type="evidence" value="ECO:0007669"/>
    <property type="project" value="UniProtKB-KW"/>
</dbReference>
<dbReference type="PRINTS" id="PR00039">
    <property type="entry name" value="HTHLYSR"/>
</dbReference>
<dbReference type="InterPro" id="IPR036388">
    <property type="entry name" value="WH-like_DNA-bd_sf"/>
</dbReference>
<comment type="similarity">
    <text evidence="1">Belongs to the LysR transcriptional regulatory family.</text>
</comment>
<sequence>MKLNNLDLNLLVVFNAIYTEGSLTKAGEIVGITQPAVSSALSKLRDYFDDQLFIRVGQGVKPTTKTENIIIHVRDALSILQRSLEKPDAFDPAVSSRTFRLSLNDVSEGRVLPILMKKVHEIAPNVKLTSYYTSRDNLQHDLAANEVSFSVDPFPPSDSEIKKELIFEDEFVCVFRKDHKLAAEKHLSIEQYLDLDHICISGRRRGGALVDNALAKLQLDRRVILRAQHYLITPEILNSTDMVITTTKTFAKNINWHLNTSF</sequence>
<reference evidence="6" key="1">
    <citation type="journal article" date="2010" name="ISME J.">
        <title>Metagenome of the Mediterranean deep chlorophyll maximum studied by direct and fosmid library 454 pyrosequencing.</title>
        <authorList>
            <person name="Ghai R."/>
            <person name="Martin-Cuadrado A.B."/>
            <person name="Molto A.G."/>
            <person name="Heredia I.G."/>
            <person name="Cabrera R."/>
            <person name="Martin J."/>
            <person name="Verdu M."/>
            <person name="Deschamps P."/>
            <person name="Moreira D."/>
            <person name="Lopez-Garcia P."/>
            <person name="Mira A."/>
            <person name="Rodriguez-Valera F."/>
        </authorList>
    </citation>
    <scope>NUCLEOTIDE SEQUENCE</scope>
</reference>
<dbReference type="CDD" id="cd08417">
    <property type="entry name" value="PBP2_Nitroaromatics_like"/>
    <property type="match status" value="1"/>
</dbReference>
<evidence type="ECO:0000313" key="6">
    <source>
        <dbReference type="EMBL" id="ADD93798.1"/>
    </source>
</evidence>
<dbReference type="Pfam" id="PF00126">
    <property type="entry name" value="HTH_1"/>
    <property type="match status" value="1"/>
</dbReference>
<dbReference type="Pfam" id="PF03466">
    <property type="entry name" value="LysR_substrate"/>
    <property type="match status" value="1"/>
</dbReference>
<keyword evidence="2" id="KW-0805">Transcription regulation</keyword>
<dbReference type="AlphaFoldDB" id="D6PDJ7"/>
<accession>D6PDJ7</accession>
<evidence type="ECO:0000256" key="2">
    <source>
        <dbReference type="ARBA" id="ARBA00023015"/>
    </source>
</evidence>
<dbReference type="PANTHER" id="PTHR30118">
    <property type="entry name" value="HTH-TYPE TRANSCRIPTIONAL REGULATOR LEUO-RELATED"/>
    <property type="match status" value="1"/>
</dbReference>
<evidence type="ECO:0000256" key="1">
    <source>
        <dbReference type="ARBA" id="ARBA00009437"/>
    </source>
</evidence>
<dbReference type="GO" id="GO:0003700">
    <property type="term" value="F:DNA-binding transcription factor activity"/>
    <property type="evidence" value="ECO:0007669"/>
    <property type="project" value="InterPro"/>
</dbReference>
<dbReference type="PANTHER" id="PTHR30118:SF15">
    <property type="entry name" value="TRANSCRIPTIONAL REGULATORY PROTEIN"/>
    <property type="match status" value="1"/>
</dbReference>
<dbReference type="InterPro" id="IPR036390">
    <property type="entry name" value="WH_DNA-bd_sf"/>
</dbReference>
<evidence type="ECO:0000259" key="5">
    <source>
        <dbReference type="PROSITE" id="PS50931"/>
    </source>
</evidence>
<name>D6PDJ7_9BACT</name>
<dbReference type="SUPFAM" id="SSF53850">
    <property type="entry name" value="Periplasmic binding protein-like II"/>
    <property type="match status" value="1"/>
</dbReference>
<dbReference type="EMBL" id="GU942997">
    <property type="protein sequence ID" value="ADD93798.1"/>
    <property type="molecule type" value="Genomic_DNA"/>
</dbReference>
<keyword evidence="3" id="KW-0238">DNA-binding</keyword>
<dbReference type="InterPro" id="IPR005119">
    <property type="entry name" value="LysR_subst-bd"/>
</dbReference>
<keyword evidence="4" id="KW-0804">Transcription</keyword>
<evidence type="ECO:0000256" key="3">
    <source>
        <dbReference type="ARBA" id="ARBA00023125"/>
    </source>
</evidence>
<dbReference type="InterPro" id="IPR000847">
    <property type="entry name" value="LysR_HTH_N"/>
</dbReference>
<feature type="domain" description="HTH lysR-type" evidence="5">
    <location>
        <begin position="6"/>
        <end position="63"/>
    </location>
</feature>
<dbReference type="Gene3D" id="3.40.190.10">
    <property type="entry name" value="Periplasmic binding protein-like II"/>
    <property type="match status" value="2"/>
</dbReference>